<dbReference type="AlphaFoldDB" id="A0A914UM39"/>
<keyword evidence="2" id="KW-1185">Reference proteome</keyword>
<accession>A0A914UM39</accession>
<protein>
    <submittedName>
        <fullName evidence="3">NYN domain-containing protein</fullName>
    </submittedName>
</protein>
<reference evidence="3" key="1">
    <citation type="submission" date="2022-11" db="UniProtKB">
        <authorList>
            <consortium name="WormBaseParasite"/>
        </authorList>
    </citation>
    <scope>IDENTIFICATION</scope>
</reference>
<dbReference type="InterPro" id="IPR021139">
    <property type="entry name" value="NYN"/>
</dbReference>
<dbReference type="Proteomes" id="UP000887566">
    <property type="component" value="Unplaced"/>
</dbReference>
<dbReference type="Pfam" id="PF01936">
    <property type="entry name" value="NYN"/>
    <property type="match status" value="1"/>
</dbReference>
<dbReference type="GO" id="GO:0004540">
    <property type="term" value="F:RNA nuclease activity"/>
    <property type="evidence" value="ECO:0007669"/>
    <property type="project" value="InterPro"/>
</dbReference>
<name>A0A914UM39_9BILA</name>
<dbReference type="WBParaSite" id="PSAMB.scaffold1098size35953.g10978.t1">
    <property type="protein sequence ID" value="PSAMB.scaffold1098size35953.g10978.t1"/>
    <property type="gene ID" value="PSAMB.scaffold1098size35953.g10978"/>
</dbReference>
<evidence type="ECO:0000313" key="2">
    <source>
        <dbReference type="Proteomes" id="UP000887566"/>
    </source>
</evidence>
<dbReference type="Gene3D" id="3.40.50.1010">
    <property type="entry name" value="5'-nuclease"/>
    <property type="match status" value="1"/>
</dbReference>
<evidence type="ECO:0000259" key="1">
    <source>
        <dbReference type="Pfam" id="PF01936"/>
    </source>
</evidence>
<proteinExistence type="predicted"/>
<organism evidence="2 3">
    <name type="scientific">Plectus sambesii</name>
    <dbReference type="NCBI Taxonomy" id="2011161"/>
    <lineage>
        <taxon>Eukaryota</taxon>
        <taxon>Metazoa</taxon>
        <taxon>Ecdysozoa</taxon>
        <taxon>Nematoda</taxon>
        <taxon>Chromadorea</taxon>
        <taxon>Plectida</taxon>
        <taxon>Plectina</taxon>
        <taxon>Plectoidea</taxon>
        <taxon>Plectidae</taxon>
        <taxon>Plectus</taxon>
    </lineage>
</organism>
<sequence>MASYWGGGAAYPASQTHSSLTHTRYFWDYDNVQKPYKIKSILDAIEMLKTRFGNGTFYIVGNDQLHNIGFSLNALMDVKFVNSHGGNKHDEMLIDGIEENKNWRNGDTIVLLSGDHHFRVPMEKLRDMGVKTIVVYREVG</sequence>
<evidence type="ECO:0000313" key="3">
    <source>
        <dbReference type="WBParaSite" id="PSAMB.scaffold1098size35953.g10978.t1"/>
    </source>
</evidence>
<feature type="domain" description="NYN" evidence="1">
    <location>
        <begin position="26"/>
        <end position="136"/>
    </location>
</feature>